<name>A0A0C1FLG8_9FLAO</name>
<feature type="chain" id="PRO_5030004978" description="DUF2268 domain-containing protein" evidence="1">
    <location>
        <begin position="24"/>
        <end position="367"/>
    </location>
</feature>
<organism evidence="2 3">
    <name type="scientific">Kaistella jeonii</name>
    <dbReference type="NCBI Taxonomy" id="266749"/>
    <lineage>
        <taxon>Bacteria</taxon>
        <taxon>Pseudomonadati</taxon>
        <taxon>Bacteroidota</taxon>
        <taxon>Flavobacteriia</taxon>
        <taxon>Flavobacteriales</taxon>
        <taxon>Weeksellaceae</taxon>
        <taxon>Chryseobacterium group</taxon>
        <taxon>Kaistella</taxon>
    </lineage>
</organism>
<dbReference type="RefSeq" id="WP_039351891.1">
    <property type="nucleotide sequence ID" value="NZ_FOLA01000007.1"/>
</dbReference>
<evidence type="ECO:0000313" key="2">
    <source>
        <dbReference type="EMBL" id="KIA88779.1"/>
    </source>
</evidence>
<evidence type="ECO:0008006" key="4">
    <source>
        <dbReference type="Google" id="ProtNLM"/>
    </source>
</evidence>
<reference evidence="2 3" key="1">
    <citation type="submission" date="2014-10" db="EMBL/GenBank/DDBJ databases">
        <title>Kaistella jeonii genome.</title>
        <authorList>
            <person name="Clayton J.T."/>
            <person name="Newman J.D."/>
        </authorList>
    </citation>
    <scope>NUCLEOTIDE SEQUENCE [LARGE SCALE GENOMIC DNA]</scope>
    <source>
        <strain evidence="2 3">DSM 17048</strain>
    </source>
</reference>
<dbReference type="AlphaFoldDB" id="A0A0C1FLG8"/>
<proteinExistence type="predicted"/>
<dbReference type="OrthoDB" id="657291at2"/>
<feature type="signal peptide" evidence="1">
    <location>
        <begin position="1"/>
        <end position="23"/>
    </location>
</feature>
<dbReference type="InterPro" id="IPR043754">
    <property type="entry name" value="DUF5700"/>
</dbReference>
<keyword evidence="1" id="KW-0732">Signal</keyword>
<evidence type="ECO:0000256" key="1">
    <source>
        <dbReference type="SAM" id="SignalP"/>
    </source>
</evidence>
<accession>A0A0C1FLG8</accession>
<dbReference type="EMBL" id="JSYL01000005">
    <property type="protein sequence ID" value="KIA88779.1"/>
    <property type="molecule type" value="Genomic_DNA"/>
</dbReference>
<keyword evidence="3" id="KW-1185">Reference proteome</keyword>
<dbReference type="Pfam" id="PF18958">
    <property type="entry name" value="DUF5700"/>
    <property type="match status" value="1"/>
</dbReference>
<protein>
    <recommendedName>
        <fullName evidence="4">DUF2268 domain-containing protein</fullName>
    </recommendedName>
</protein>
<comment type="caution">
    <text evidence="2">The sequence shown here is derived from an EMBL/GenBank/DDBJ whole genome shotgun (WGS) entry which is preliminary data.</text>
</comment>
<gene>
    <name evidence="2" type="ORF">OA86_08955</name>
</gene>
<sequence length="367" mass="42922">MKKQFLFFSIITLLLAFSTFIKAQTFHTEALDAYWKMIEPLKKGDSLSKETWNKFLDLEPNKIYVKNQGFDKNYLERLRKSVEVVYMPQNAEILKKRVEAIEKDPSTYWLTYKVYVYKKYEKELKEFQSTVGTPQYLATSYKNTFGWLPKRLQVKEPKINIYLLGIENDAIAGNSGLVLTLWNLYNADKLQPGGLLGHEMHHYLRKPFGYKNVAKEDEGILYFLNVVLNEGSADLIEKPTNIAHNDEIPYGLQIRDFLLPQADSIVQVANRNIEEMQASGGKTFKTEKDYRNLVKWTSGHNPGYFMADIIVRNGYRNQLLKNIQNPFQFIQLYNKAAKKDSKNPPLFSDRSIDYIQMLEKKYWKNRS</sequence>
<evidence type="ECO:0000313" key="3">
    <source>
        <dbReference type="Proteomes" id="UP000031473"/>
    </source>
</evidence>
<dbReference type="Proteomes" id="UP000031473">
    <property type="component" value="Unassembled WGS sequence"/>
</dbReference>